<evidence type="ECO:0000313" key="3">
    <source>
        <dbReference type="Proteomes" id="UP001202180"/>
    </source>
</evidence>
<organism evidence="2 3">
    <name type="scientific">Spirosoma liriopis</name>
    <dbReference type="NCBI Taxonomy" id="2937440"/>
    <lineage>
        <taxon>Bacteria</taxon>
        <taxon>Pseudomonadati</taxon>
        <taxon>Bacteroidota</taxon>
        <taxon>Cytophagia</taxon>
        <taxon>Cytophagales</taxon>
        <taxon>Cytophagaceae</taxon>
        <taxon>Spirosoma</taxon>
    </lineage>
</organism>
<proteinExistence type="predicted"/>
<dbReference type="Proteomes" id="UP001202180">
    <property type="component" value="Unassembled WGS sequence"/>
</dbReference>
<keyword evidence="2" id="KW-0378">Hydrolase</keyword>
<feature type="domain" description="Glycosyl hydrolase family 95 N-terminal" evidence="1">
    <location>
        <begin position="1"/>
        <end position="92"/>
    </location>
</feature>
<keyword evidence="3" id="KW-1185">Reference proteome</keyword>
<comment type="caution">
    <text evidence="2">The sequence shown here is derived from an EMBL/GenBank/DDBJ whole genome shotgun (WGS) entry which is preliminary data.</text>
</comment>
<protein>
    <submittedName>
        <fullName evidence="2">Glycoside hydrolase family 95 protein</fullName>
    </submittedName>
</protein>
<evidence type="ECO:0000313" key="2">
    <source>
        <dbReference type="EMBL" id="MCK8494453.1"/>
    </source>
</evidence>
<dbReference type="EMBL" id="JALPRF010000003">
    <property type="protein sequence ID" value="MCK8494453.1"/>
    <property type="molecule type" value="Genomic_DNA"/>
</dbReference>
<dbReference type="Gene3D" id="2.70.98.50">
    <property type="entry name" value="putative glycoside hydrolase family protein from bacillus halodurans"/>
    <property type="match status" value="1"/>
</dbReference>
<dbReference type="InterPro" id="IPR027414">
    <property type="entry name" value="GH95_N_dom"/>
</dbReference>
<accession>A0ABT0HS36</accession>
<sequence length="92" mass="10536">MGATVFSKVDEEFHQLNESTLWSDGPINPNPVAKNYLLQAREALLEENYALAPTLTNKSQDRYLESYESLRDLLIRQSFGGQPTNYDRDLNI</sequence>
<dbReference type="GO" id="GO:0016787">
    <property type="term" value="F:hydrolase activity"/>
    <property type="evidence" value="ECO:0007669"/>
    <property type="project" value="UniProtKB-KW"/>
</dbReference>
<evidence type="ECO:0000259" key="1">
    <source>
        <dbReference type="Pfam" id="PF14498"/>
    </source>
</evidence>
<name>A0ABT0HS36_9BACT</name>
<reference evidence="2 3" key="1">
    <citation type="submission" date="2022-04" db="EMBL/GenBank/DDBJ databases">
        <title>Spirosoma sp. strain RP8 genome sequencing and assembly.</title>
        <authorList>
            <person name="Jung Y."/>
        </authorList>
    </citation>
    <scope>NUCLEOTIDE SEQUENCE [LARGE SCALE GENOMIC DNA]</scope>
    <source>
        <strain evidence="2 3">RP8</strain>
    </source>
</reference>
<dbReference type="Pfam" id="PF14498">
    <property type="entry name" value="Glyco_hyd_65N_2"/>
    <property type="match status" value="1"/>
</dbReference>
<gene>
    <name evidence="2" type="ORF">M0L20_21470</name>
</gene>